<keyword evidence="4" id="KW-1185">Reference proteome</keyword>
<keyword evidence="2" id="KW-0732">Signal</keyword>
<dbReference type="EMBL" id="JAFFZS010000005">
    <property type="protein sequence ID" value="MBN0044338.1"/>
    <property type="molecule type" value="Genomic_DNA"/>
</dbReference>
<dbReference type="RefSeq" id="WP_205382560.1">
    <property type="nucleotide sequence ID" value="NZ_JAFFZS010000005.1"/>
</dbReference>
<feature type="compositionally biased region" description="Basic and acidic residues" evidence="1">
    <location>
        <begin position="160"/>
        <end position="169"/>
    </location>
</feature>
<name>A0ABS2VMJ7_STRAS</name>
<proteinExistence type="predicted"/>
<gene>
    <name evidence="3" type="ORF">JS756_09485</name>
</gene>
<feature type="signal peptide" evidence="2">
    <location>
        <begin position="1"/>
        <end position="20"/>
    </location>
</feature>
<feature type="region of interest" description="Disordered" evidence="1">
    <location>
        <begin position="160"/>
        <end position="182"/>
    </location>
</feature>
<protein>
    <submittedName>
        <fullName evidence="3">Uncharacterized protein</fullName>
    </submittedName>
</protein>
<sequence length="234" mass="24009">MRGGGARGRAVLRGALPASAAVALCLGPAAAGASAREPGARTLPGPARVTEAGPGRTAALRAGEPGFAWLRDLPKPSYRDTETVPRAGADARCPAARLIVRRGWTAVGARPPADRGAGGDVAVERLDELFVDRDAVTVVRTGPSPEAQDDDIRWRRASRRAYEDPERKGLPGRAPAATDAGGGGPLDGGWWALPGLAVGLALGAGGTALVRRAADCPGTRPPGDDGRRRELTDL</sequence>
<comment type="caution">
    <text evidence="3">The sequence shown here is derived from an EMBL/GenBank/DDBJ whole genome shotgun (WGS) entry which is preliminary data.</text>
</comment>
<evidence type="ECO:0000256" key="2">
    <source>
        <dbReference type="SAM" id="SignalP"/>
    </source>
</evidence>
<evidence type="ECO:0000313" key="3">
    <source>
        <dbReference type="EMBL" id="MBN0044338.1"/>
    </source>
</evidence>
<feature type="chain" id="PRO_5047095070" evidence="2">
    <location>
        <begin position="21"/>
        <end position="234"/>
    </location>
</feature>
<accession>A0ABS2VMJ7</accession>
<organism evidence="3 4">
    <name type="scientific">Streptomyces actuosus</name>
    <dbReference type="NCBI Taxonomy" id="1885"/>
    <lineage>
        <taxon>Bacteria</taxon>
        <taxon>Bacillati</taxon>
        <taxon>Actinomycetota</taxon>
        <taxon>Actinomycetes</taxon>
        <taxon>Kitasatosporales</taxon>
        <taxon>Streptomycetaceae</taxon>
        <taxon>Streptomyces</taxon>
    </lineage>
</organism>
<evidence type="ECO:0000313" key="4">
    <source>
        <dbReference type="Proteomes" id="UP000788262"/>
    </source>
</evidence>
<feature type="compositionally biased region" description="Basic and acidic residues" evidence="1">
    <location>
        <begin position="222"/>
        <end position="234"/>
    </location>
</feature>
<dbReference type="Proteomes" id="UP000788262">
    <property type="component" value="Unassembled WGS sequence"/>
</dbReference>
<feature type="region of interest" description="Disordered" evidence="1">
    <location>
        <begin position="213"/>
        <end position="234"/>
    </location>
</feature>
<evidence type="ECO:0000256" key="1">
    <source>
        <dbReference type="SAM" id="MobiDB-lite"/>
    </source>
</evidence>
<reference evidence="3 4" key="1">
    <citation type="submission" date="2021-02" db="EMBL/GenBank/DDBJ databases">
        <title>Whole genome sequencing of Streptomyces actuosus VRA1.</title>
        <authorList>
            <person name="Sen G."/>
            <person name="Sen A."/>
        </authorList>
    </citation>
    <scope>NUCLEOTIDE SEQUENCE [LARGE SCALE GENOMIC DNA]</scope>
    <source>
        <strain evidence="3 4">VRA1</strain>
    </source>
</reference>